<evidence type="ECO:0000313" key="2">
    <source>
        <dbReference type="EMBL" id="CAK0788163.1"/>
    </source>
</evidence>
<feature type="region of interest" description="Disordered" evidence="1">
    <location>
        <begin position="171"/>
        <end position="202"/>
    </location>
</feature>
<accession>A0ABN9P6L0</accession>
<organism evidence="2 3">
    <name type="scientific">Prorocentrum cordatum</name>
    <dbReference type="NCBI Taxonomy" id="2364126"/>
    <lineage>
        <taxon>Eukaryota</taxon>
        <taxon>Sar</taxon>
        <taxon>Alveolata</taxon>
        <taxon>Dinophyceae</taxon>
        <taxon>Prorocentrales</taxon>
        <taxon>Prorocentraceae</taxon>
        <taxon>Prorocentrum</taxon>
    </lineage>
</organism>
<evidence type="ECO:0000256" key="1">
    <source>
        <dbReference type="SAM" id="MobiDB-lite"/>
    </source>
</evidence>
<feature type="compositionally biased region" description="Polar residues" evidence="1">
    <location>
        <begin position="177"/>
        <end position="194"/>
    </location>
</feature>
<keyword evidence="3" id="KW-1185">Reference proteome</keyword>
<name>A0ABN9P6L0_9DINO</name>
<gene>
    <name evidence="2" type="ORF">PCOR1329_LOCUS116</name>
</gene>
<protein>
    <submittedName>
        <fullName evidence="2">Uncharacterized protein</fullName>
    </submittedName>
</protein>
<evidence type="ECO:0000313" key="3">
    <source>
        <dbReference type="Proteomes" id="UP001189429"/>
    </source>
</evidence>
<sequence>MDRFSGPLLKRYGRRKKLPSVRAVLKLKMTAAAGQNTLAVARLGRTGDTQMRRRRRRRRTSGGGLAITSSKRRSPHSPPPGRDNVRSPRLSVIQIETPAPSPSRQHAMMYRSVGSDERGGGCSQRHCLKHHVGDDLNEVLRQMLTRLLSTAPPNTGRRQRRRCNRAVRRSLGGVAETSCTQQMPCPPTVHNSPPSSGPRRAA</sequence>
<proteinExistence type="predicted"/>
<reference evidence="2" key="1">
    <citation type="submission" date="2023-10" db="EMBL/GenBank/DDBJ databases">
        <authorList>
            <person name="Chen Y."/>
            <person name="Shah S."/>
            <person name="Dougan E. K."/>
            <person name="Thang M."/>
            <person name="Chan C."/>
        </authorList>
    </citation>
    <scope>NUCLEOTIDE SEQUENCE [LARGE SCALE GENOMIC DNA]</scope>
</reference>
<dbReference type="EMBL" id="CAUYUJ010000003">
    <property type="protein sequence ID" value="CAK0788163.1"/>
    <property type="molecule type" value="Genomic_DNA"/>
</dbReference>
<dbReference type="Proteomes" id="UP001189429">
    <property type="component" value="Unassembled WGS sequence"/>
</dbReference>
<feature type="region of interest" description="Disordered" evidence="1">
    <location>
        <begin position="42"/>
        <end position="90"/>
    </location>
</feature>
<comment type="caution">
    <text evidence="2">The sequence shown here is derived from an EMBL/GenBank/DDBJ whole genome shotgun (WGS) entry which is preliminary data.</text>
</comment>